<dbReference type="EMBL" id="JAGTJQ010000005">
    <property type="protein sequence ID" value="KAH7030611.1"/>
    <property type="molecule type" value="Genomic_DNA"/>
</dbReference>
<dbReference type="PRINTS" id="PR00420">
    <property type="entry name" value="RNGMNOXGNASE"/>
</dbReference>
<accession>A0A9P8Y5B1</accession>
<dbReference type="SUPFAM" id="SSF51905">
    <property type="entry name" value="FAD/NAD(P)-binding domain"/>
    <property type="match status" value="1"/>
</dbReference>
<dbReference type="GeneID" id="70190513"/>
<dbReference type="Gene3D" id="3.50.50.60">
    <property type="entry name" value="FAD/NAD(P)-binding domain"/>
    <property type="match status" value="1"/>
</dbReference>
<feature type="domain" description="Phenol hydroxylase-like C-terminal dimerisation" evidence="7">
    <location>
        <begin position="523"/>
        <end position="570"/>
    </location>
</feature>
<dbReference type="AlphaFoldDB" id="A0A9P8Y5B1"/>
<dbReference type="OrthoDB" id="1716816at2759"/>
<reference evidence="8" key="1">
    <citation type="journal article" date="2021" name="Nat. Commun.">
        <title>Genetic determinants of endophytism in the Arabidopsis root mycobiome.</title>
        <authorList>
            <person name="Mesny F."/>
            <person name="Miyauchi S."/>
            <person name="Thiergart T."/>
            <person name="Pickel B."/>
            <person name="Atanasova L."/>
            <person name="Karlsson M."/>
            <person name="Huettel B."/>
            <person name="Barry K.W."/>
            <person name="Haridas S."/>
            <person name="Chen C."/>
            <person name="Bauer D."/>
            <person name="Andreopoulos W."/>
            <person name="Pangilinan J."/>
            <person name="LaButti K."/>
            <person name="Riley R."/>
            <person name="Lipzen A."/>
            <person name="Clum A."/>
            <person name="Drula E."/>
            <person name="Henrissat B."/>
            <person name="Kohler A."/>
            <person name="Grigoriev I.V."/>
            <person name="Martin F.M."/>
            <person name="Hacquard S."/>
        </authorList>
    </citation>
    <scope>NUCLEOTIDE SEQUENCE</scope>
    <source>
        <strain evidence="8">MPI-CAGE-CH-0230</strain>
    </source>
</reference>
<evidence type="ECO:0000256" key="3">
    <source>
        <dbReference type="ARBA" id="ARBA00022630"/>
    </source>
</evidence>
<dbReference type="InterPro" id="IPR036188">
    <property type="entry name" value="FAD/NAD-bd_sf"/>
</dbReference>
<evidence type="ECO:0000259" key="7">
    <source>
        <dbReference type="Pfam" id="PF07976"/>
    </source>
</evidence>
<evidence type="ECO:0000313" key="9">
    <source>
        <dbReference type="Proteomes" id="UP000756346"/>
    </source>
</evidence>
<dbReference type="RefSeq" id="XP_046012291.1">
    <property type="nucleotide sequence ID" value="XM_046160967.1"/>
</dbReference>
<dbReference type="PANTHER" id="PTHR43004:SF5">
    <property type="entry name" value="FAD-BINDING DOMAIN-CONTAINING PROTEIN"/>
    <property type="match status" value="1"/>
</dbReference>
<dbReference type="GO" id="GO:0071949">
    <property type="term" value="F:FAD binding"/>
    <property type="evidence" value="ECO:0007669"/>
    <property type="project" value="InterPro"/>
</dbReference>
<dbReference type="Pfam" id="PF01494">
    <property type="entry name" value="FAD_binding_3"/>
    <property type="match status" value="1"/>
</dbReference>
<dbReference type="PANTHER" id="PTHR43004">
    <property type="entry name" value="TRK SYSTEM POTASSIUM UPTAKE PROTEIN"/>
    <property type="match status" value="1"/>
</dbReference>
<feature type="domain" description="FAD-binding" evidence="6">
    <location>
        <begin position="8"/>
        <end position="364"/>
    </location>
</feature>
<evidence type="ECO:0000256" key="2">
    <source>
        <dbReference type="ARBA" id="ARBA00007801"/>
    </source>
</evidence>
<keyword evidence="4" id="KW-0274">FAD</keyword>
<dbReference type="Gene3D" id="3.30.9.10">
    <property type="entry name" value="D-Amino Acid Oxidase, subunit A, domain 2"/>
    <property type="match status" value="1"/>
</dbReference>
<name>A0A9P8Y5B1_9PEZI</name>
<comment type="pathway">
    <text evidence="1">Secondary metabolite biosynthesis.</text>
</comment>
<evidence type="ECO:0000256" key="4">
    <source>
        <dbReference type="ARBA" id="ARBA00022827"/>
    </source>
</evidence>
<dbReference type="InterPro" id="IPR012941">
    <property type="entry name" value="Phe_hydrox_C_dim_dom"/>
</dbReference>
<dbReference type="InterPro" id="IPR002938">
    <property type="entry name" value="FAD-bd"/>
</dbReference>
<dbReference type="InterPro" id="IPR036249">
    <property type="entry name" value="Thioredoxin-like_sf"/>
</dbReference>
<keyword evidence="9" id="KW-1185">Reference proteome</keyword>
<organism evidence="8 9">
    <name type="scientific">Microdochium trichocladiopsis</name>
    <dbReference type="NCBI Taxonomy" id="1682393"/>
    <lineage>
        <taxon>Eukaryota</taxon>
        <taxon>Fungi</taxon>
        <taxon>Dikarya</taxon>
        <taxon>Ascomycota</taxon>
        <taxon>Pezizomycotina</taxon>
        <taxon>Sordariomycetes</taxon>
        <taxon>Xylariomycetidae</taxon>
        <taxon>Xylariales</taxon>
        <taxon>Microdochiaceae</taxon>
        <taxon>Microdochium</taxon>
    </lineage>
</organism>
<evidence type="ECO:0000256" key="5">
    <source>
        <dbReference type="ARBA" id="ARBA00023002"/>
    </source>
</evidence>
<dbReference type="SUPFAM" id="SSF54373">
    <property type="entry name" value="FAD-linked reductases, C-terminal domain"/>
    <property type="match status" value="1"/>
</dbReference>
<comment type="similarity">
    <text evidence="2">Belongs to the PheA/TfdB FAD monooxygenase family.</text>
</comment>
<dbReference type="Proteomes" id="UP000756346">
    <property type="component" value="Unassembled WGS sequence"/>
</dbReference>
<dbReference type="Pfam" id="PF07976">
    <property type="entry name" value="Phe_hydrox_dim"/>
    <property type="match status" value="1"/>
</dbReference>
<dbReference type="InterPro" id="IPR050641">
    <property type="entry name" value="RIFMO-like"/>
</dbReference>
<comment type="caution">
    <text evidence="8">The sequence shown here is derived from an EMBL/GenBank/DDBJ whole genome shotgun (WGS) entry which is preliminary data.</text>
</comment>
<evidence type="ECO:0000256" key="1">
    <source>
        <dbReference type="ARBA" id="ARBA00005179"/>
    </source>
</evidence>
<keyword evidence="5" id="KW-0560">Oxidoreductase</keyword>
<dbReference type="SUPFAM" id="SSF52833">
    <property type="entry name" value="Thioredoxin-like"/>
    <property type="match status" value="1"/>
</dbReference>
<keyword evidence="3" id="KW-0285">Flavoprotein</keyword>
<evidence type="ECO:0000313" key="8">
    <source>
        <dbReference type="EMBL" id="KAH7030611.1"/>
    </source>
</evidence>
<sequence length="571" mass="62219">MHPIPEQIDVLVCGAGPAGLLTALGLEQQGINTLVIDKRARDEQEATGRATTLFPRSLELLDQLGLTDDITQECFIARSDATFNNGVRSTERGWHEVFASMRGTYHDYCVNIRQRYSEEIFGAKYATLSSTPILYGWGLVGFELEKLEGDDDNITAILANSSSGQEARVRCKYLVGADGGNSTVRRLAGITMEGDETTMKWIRLDGKFETDLPDANLGFAAIETKTHGNVLWVRLDKDAHRVGISLPAKLQEKYRAGITQEQAVAEAVQAMQPFKLDVQRVDWWTLYSIKQKVAVTLQQNDFILLVGDAAHTHSSGFAQGMNTAIHDATNLIWKLSGTLKGWYSPSTVLPSYATERHAAARKLISIDVAASAAISGAIPDGYGPADSDPDDVLARVVADNTNFTLGAGVQYGPSCINRLANTTSVSLGNRAPDALVRRPGIRLPRRLQEIALVNGPGKWFVLVFGGWHLATRDRVNALREEINTGGLGKTPREMLNMATLFVGVAANAWDALGGPAIGRLYFDHDGDAHSKYCISLDDGAIVVIRPDGVFGFAARLHELAKVKDYFEGFCL</sequence>
<dbReference type="InterPro" id="IPR038220">
    <property type="entry name" value="PHOX_C_sf"/>
</dbReference>
<dbReference type="Gene3D" id="3.40.30.20">
    <property type="match status" value="1"/>
</dbReference>
<dbReference type="GO" id="GO:0016709">
    <property type="term" value="F:oxidoreductase activity, acting on paired donors, with incorporation or reduction of molecular oxygen, NAD(P)H as one donor, and incorporation of one atom of oxygen"/>
    <property type="evidence" value="ECO:0007669"/>
    <property type="project" value="UniProtKB-ARBA"/>
</dbReference>
<protein>
    <submittedName>
        <fullName evidence="8">FAD binding domain-containing protein</fullName>
    </submittedName>
</protein>
<gene>
    <name evidence="8" type="ORF">B0I36DRAFT_383582</name>
</gene>
<proteinExistence type="inferred from homology"/>
<evidence type="ECO:0000259" key="6">
    <source>
        <dbReference type="Pfam" id="PF01494"/>
    </source>
</evidence>